<feature type="region of interest" description="Disordered" evidence="1">
    <location>
        <begin position="25"/>
        <end position="46"/>
    </location>
</feature>
<dbReference type="EMBL" id="FNAC01000002">
    <property type="protein sequence ID" value="SDC58220.1"/>
    <property type="molecule type" value="Genomic_DNA"/>
</dbReference>
<proteinExistence type="predicted"/>
<dbReference type="STRING" id="686796.SAMN04488104_100227"/>
<dbReference type="AlphaFoldDB" id="A0A1G6MRQ0"/>
<protein>
    <submittedName>
        <fullName evidence="2">Uncharacterized protein</fullName>
    </submittedName>
</protein>
<gene>
    <name evidence="2" type="ORF">SAMN04488104_100227</name>
</gene>
<organism evidence="2 3">
    <name type="scientific">Algoriphagus faecimaris</name>
    <dbReference type="NCBI Taxonomy" id="686796"/>
    <lineage>
        <taxon>Bacteria</taxon>
        <taxon>Pseudomonadati</taxon>
        <taxon>Bacteroidota</taxon>
        <taxon>Cytophagia</taxon>
        <taxon>Cytophagales</taxon>
        <taxon>Cyclobacteriaceae</taxon>
        <taxon>Algoriphagus</taxon>
    </lineage>
</organism>
<reference evidence="3" key="1">
    <citation type="submission" date="2016-10" db="EMBL/GenBank/DDBJ databases">
        <authorList>
            <person name="Varghese N."/>
            <person name="Submissions S."/>
        </authorList>
    </citation>
    <scope>NUCLEOTIDE SEQUENCE [LARGE SCALE GENOMIC DNA]</scope>
    <source>
        <strain evidence="3">DSM 23095</strain>
    </source>
</reference>
<name>A0A1G6MRQ0_9BACT</name>
<dbReference type="Proteomes" id="UP000199060">
    <property type="component" value="Unassembled WGS sequence"/>
</dbReference>
<dbReference type="RefSeq" id="WP_087940348.1">
    <property type="nucleotide sequence ID" value="NZ_FNAC01000002.1"/>
</dbReference>
<sequence>MEKYIKTNTIILVLILFTCIQGYGQTTSSPSDSTVRSKPRTDERVSFRPSTGLFDEEMNSLKKANDTLNIYIENQKKISIVSLNIRKLEEFGGYEKDIPDFLSLIDQLNLNFTEKAYKIRFNPVNQEFSIEENSQIRLKAFENNIFPVFKHEVIFVYRKQLLEISMFLGEWDEILVLEEADFTGMIKREAEQNDWFKRYSKTLFNKDIRIDENGLLKVITYTELEKTPTISFGFDVGVKFFAGQLPFNQDLSLIYRPRQIIKSVPLDFGFLLSWDMNQFISRTEENKYQVNEGSFLNLGAVFGEKERSFRVYYGRLITHSDQNFFEFNRNKIGVDILATSSLRINYEFFFGSGGSETVNSIGISFPIFDN</sequence>
<evidence type="ECO:0000313" key="2">
    <source>
        <dbReference type="EMBL" id="SDC58220.1"/>
    </source>
</evidence>
<accession>A0A1G6MRQ0</accession>
<keyword evidence="3" id="KW-1185">Reference proteome</keyword>
<evidence type="ECO:0000256" key="1">
    <source>
        <dbReference type="SAM" id="MobiDB-lite"/>
    </source>
</evidence>
<feature type="compositionally biased region" description="Polar residues" evidence="1">
    <location>
        <begin position="25"/>
        <end position="36"/>
    </location>
</feature>
<dbReference type="OrthoDB" id="828037at2"/>
<evidence type="ECO:0000313" key="3">
    <source>
        <dbReference type="Proteomes" id="UP000199060"/>
    </source>
</evidence>